<accession>A0ABW1A4X1</accession>
<dbReference type="EMBL" id="JBHSON010000050">
    <property type="protein sequence ID" value="MFC5750191.1"/>
    <property type="molecule type" value="Genomic_DNA"/>
</dbReference>
<dbReference type="Proteomes" id="UP001596074">
    <property type="component" value="Unassembled WGS sequence"/>
</dbReference>
<protein>
    <submittedName>
        <fullName evidence="1">Uncharacterized protein</fullName>
    </submittedName>
</protein>
<gene>
    <name evidence="1" type="ORF">ACFPZN_31590</name>
</gene>
<evidence type="ECO:0000313" key="1">
    <source>
        <dbReference type="EMBL" id="MFC5750191.1"/>
    </source>
</evidence>
<organism evidence="1 2">
    <name type="scientific">Actinomadura rugatobispora</name>
    <dbReference type="NCBI Taxonomy" id="1994"/>
    <lineage>
        <taxon>Bacteria</taxon>
        <taxon>Bacillati</taxon>
        <taxon>Actinomycetota</taxon>
        <taxon>Actinomycetes</taxon>
        <taxon>Streptosporangiales</taxon>
        <taxon>Thermomonosporaceae</taxon>
        <taxon>Actinomadura</taxon>
    </lineage>
</organism>
<dbReference type="Gene3D" id="3.30.420.280">
    <property type="match status" value="1"/>
</dbReference>
<dbReference type="RefSeq" id="WP_378285927.1">
    <property type="nucleotide sequence ID" value="NZ_JBHSON010000050.1"/>
</dbReference>
<comment type="caution">
    <text evidence="1">The sequence shown here is derived from an EMBL/GenBank/DDBJ whole genome shotgun (WGS) entry which is preliminary data.</text>
</comment>
<reference evidence="2" key="1">
    <citation type="journal article" date="2019" name="Int. J. Syst. Evol. Microbiol.">
        <title>The Global Catalogue of Microorganisms (GCM) 10K type strain sequencing project: providing services to taxonomists for standard genome sequencing and annotation.</title>
        <authorList>
            <consortium name="The Broad Institute Genomics Platform"/>
            <consortium name="The Broad Institute Genome Sequencing Center for Infectious Disease"/>
            <person name="Wu L."/>
            <person name="Ma J."/>
        </authorList>
    </citation>
    <scope>NUCLEOTIDE SEQUENCE [LARGE SCALE GENOMIC DNA]</scope>
    <source>
        <strain evidence="2">KCTC 42087</strain>
    </source>
</reference>
<evidence type="ECO:0000313" key="2">
    <source>
        <dbReference type="Proteomes" id="UP001596074"/>
    </source>
</evidence>
<name>A0ABW1A4X1_9ACTN</name>
<keyword evidence="2" id="KW-1185">Reference proteome</keyword>
<proteinExistence type="predicted"/>
<sequence length="97" mass="10848">MQAETQHSHWGGRGGAPLRRGVIVREQETCRHVVAALPEIVDWLALGVDYGTGNPFAAEMLGLGADGRLYLTHEWRYSSREPRCQLTDVECSARLRD</sequence>